<evidence type="ECO:0000313" key="2">
    <source>
        <dbReference type="Proteomes" id="UP000189274"/>
    </source>
</evidence>
<reference evidence="2" key="1">
    <citation type="journal article" date="2017" name="Genome Announc.">
        <title>Genome sequences of Cyberlindnera fabianii 65, Pichia kudriavzevii 129, and Saccharomyces cerevisiae 131 isolated from fermented masau fruits in Zimbabwe.</title>
        <authorList>
            <person name="van Rijswijck I.M.H."/>
            <person name="Derks M.F.L."/>
            <person name="Abee T."/>
            <person name="de Ridder D."/>
            <person name="Smid E.J."/>
        </authorList>
    </citation>
    <scope>NUCLEOTIDE SEQUENCE [LARGE SCALE GENOMIC DNA]</scope>
    <source>
        <strain evidence="2">129</strain>
    </source>
</reference>
<comment type="caution">
    <text evidence="1">The sequence shown here is derived from an EMBL/GenBank/DDBJ whole genome shotgun (WGS) entry which is preliminary data.</text>
</comment>
<name>A0A1V2LKK6_PICKU</name>
<dbReference type="Proteomes" id="UP000189274">
    <property type="component" value="Unassembled WGS sequence"/>
</dbReference>
<evidence type="ECO:0000313" key="1">
    <source>
        <dbReference type="EMBL" id="ONH73362.1"/>
    </source>
</evidence>
<protein>
    <submittedName>
        <fullName evidence="1">Uncharacterized protein</fullName>
    </submittedName>
</protein>
<accession>A0A1V2LKK6</accession>
<sequence>MGILLAAYEIVLHTGVFLGIWKNPADEVFKEIPVHCAHVYVNINLIKKEDARRKHDQSVKPKYLLKYPIVYHFEFSPEEYAHEEFGTDLKFLKGKVQQWFLTSEVYHHNKEEISEEITMDDFKFYNKHRELLVGDDKYLCDLDIGTGETVYCVIHY</sequence>
<dbReference type="AlphaFoldDB" id="A0A1V2LKK6"/>
<proteinExistence type="predicted"/>
<dbReference type="VEuPathDB" id="FungiDB:C5L36_0B01540"/>
<gene>
    <name evidence="1" type="ORF">BOH78_3207</name>
</gene>
<organism evidence="1 2">
    <name type="scientific">Pichia kudriavzevii</name>
    <name type="common">Yeast</name>
    <name type="synonym">Issatchenkia orientalis</name>
    <dbReference type="NCBI Taxonomy" id="4909"/>
    <lineage>
        <taxon>Eukaryota</taxon>
        <taxon>Fungi</taxon>
        <taxon>Dikarya</taxon>
        <taxon>Ascomycota</taxon>
        <taxon>Saccharomycotina</taxon>
        <taxon>Pichiomycetes</taxon>
        <taxon>Pichiales</taxon>
        <taxon>Pichiaceae</taxon>
        <taxon>Pichia</taxon>
    </lineage>
</organism>
<dbReference type="EMBL" id="MQVM01000015">
    <property type="protein sequence ID" value="ONH73362.1"/>
    <property type="molecule type" value="Genomic_DNA"/>
</dbReference>